<dbReference type="Gene3D" id="3.40.50.12790">
    <property type="entry name" value="FHIPEP family, domain 4"/>
    <property type="match status" value="1"/>
</dbReference>
<comment type="subcellular location">
    <subcellularLocation>
        <location evidence="1 7">Cell membrane</location>
        <topology evidence="1 7">Multi-pass membrane protein</topology>
    </subcellularLocation>
</comment>
<keyword evidence="7" id="KW-1005">Bacterial flagellum biogenesis</keyword>
<dbReference type="RefSeq" id="WP_142714087.1">
    <property type="nucleotide sequence ID" value="NZ_FXTH01000006.1"/>
</dbReference>
<dbReference type="Pfam" id="PF00771">
    <property type="entry name" value="FHIPEP"/>
    <property type="match status" value="1"/>
</dbReference>
<evidence type="ECO:0000313" key="9">
    <source>
        <dbReference type="Proteomes" id="UP000317593"/>
    </source>
</evidence>
<feature type="transmembrane region" description="Helical" evidence="7">
    <location>
        <begin position="43"/>
        <end position="63"/>
    </location>
</feature>
<evidence type="ECO:0000256" key="2">
    <source>
        <dbReference type="ARBA" id="ARBA00008835"/>
    </source>
</evidence>
<comment type="caution">
    <text evidence="7">Lacks conserved residue(s) required for the propagation of feature annotation.</text>
</comment>
<evidence type="ECO:0000256" key="1">
    <source>
        <dbReference type="ARBA" id="ARBA00004651"/>
    </source>
</evidence>
<gene>
    <name evidence="7" type="primary">flhA</name>
    <name evidence="8" type="ORF">SAMN06265218_10693</name>
</gene>
<dbReference type="InterPro" id="IPR042193">
    <property type="entry name" value="FHIPEP_3"/>
</dbReference>
<keyword evidence="7" id="KW-0813">Transport</keyword>
<keyword evidence="4 7" id="KW-0812">Transmembrane</keyword>
<evidence type="ECO:0000256" key="3">
    <source>
        <dbReference type="ARBA" id="ARBA00022475"/>
    </source>
</evidence>
<feature type="transmembrane region" description="Helical" evidence="7">
    <location>
        <begin position="114"/>
        <end position="133"/>
    </location>
</feature>
<feature type="transmembrane region" description="Helical" evidence="7">
    <location>
        <begin position="75"/>
        <end position="94"/>
    </location>
</feature>
<evidence type="ECO:0000313" key="8">
    <source>
        <dbReference type="EMBL" id="SMO58965.1"/>
    </source>
</evidence>
<dbReference type="PIRSF" id="PIRSF005419">
    <property type="entry name" value="FlhA"/>
    <property type="match status" value="1"/>
</dbReference>
<keyword evidence="3 7" id="KW-1003">Cell membrane</keyword>
<dbReference type="InterPro" id="IPR042194">
    <property type="entry name" value="FHIPEP_1"/>
</dbReference>
<keyword evidence="8" id="KW-0966">Cell projection</keyword>
<comment type="function">
    <text evidence="7">Required for formation of the rod structure of the flagellar apparatus. Together with FliI and FliH, may constitute the export apparatus of flagellin.</text>
</comment>
<dbReference type="Proteomes" id="UP000317593">
    <property type="component" value="Unassembled WGS sequence"/>
</dbReference>
<reference evidence="8 9" key="1">
    <citation type="submission" date="2017-05" db="EMBL/GenBank/DDBJ databases">
        <authorList>
            <person name="Varghese N."/>
            <person name="Submissions S."/>
        </authorList>
    </citation>
    <scope>NUCLEOTIDE SEQUENCE [LARGE SCALE GENOMIC DNA]</scope>
    <source>
        <strain evidence="8 9">DSM 21194</strain>
    </source>
</reference>
<dbReference type="PRINTS" id="PR00949">
    <property type="entry name" value="TYPE3IMAPROT"/>
</dbReference>
<dbReference type="Gene3D" id="1.10.8.540">
    <property type="entry name" value="FHIPEP family, domain 3"/>
    <property type="match status" value="1"/>
</dbReference>
<keyword evidence="9" id="KW-1185">Reference proteome</keyword>
<feature type="transmembrane region" description="Helical" evidence="7">
    <location>
        <begin position="201"/>
        <end position="221"/>
    </location>
</feature>
<dbReference type="PROSITE" id="PS00994">
    <property type="entry name" value="FHIPEP"/>
    <property type="match status" value="1"/>
</dbReference>
<dbReference type="EMBL" id="FXTH01000006">
    <property type="protein sequence ID" value="SMO58965.1"/>
    <property type="molecule type" value="Genomic_DNA"/>
</dbReference>
<dbReference type="OrthoDB" id="9759185at2"/>
<sequence length="697" mass="76621">MAEPDSNKLTSLLTQRTDILVASSIIAILMVMILPIPPMVLDFFLAMNVSLSVIVLLVAFYTLKPLEFAVFPGMLLILTLFRLSLNVASTRLILSEGYAGNLIEAFGSYVVQGNYVIGIIIFSVLIIINFIVITKGAGRVAEVSARFTLDAMPGKQMAIDADLSSGLITDEEARRRREEISRESDFYGAMDGASKFVRGDVIAGLLITFINIVGGLVIGTMQQGLSIADAAAKFTLLTVGDGLVSQIPALLISTASGIIVTRAASEGNLSSEITAQLFGSPKVITMGGGFVLLMGILPGMPLIPFWLIAGILFYYAYKKNQKQAVEELEVEELETDQPPEEKVEDYLLMDTLELEIGYSLIPLVDPDQGGDLLDRMASLRKQLAIELGILVPPIRIRDNIQLDSNDYVIKMRGIEQGRGDLLPEYHLALLPADFDIKLSGVKTTDPTFGMDAVWVSERNKYQAEKYGLSVIEAGAVITTHFMEIIKRNAHKLLDRQMVQRLVDNLKETSPAVVEELVPEKMNLGGVQKVLRRLLKEQVPIRDLNTILETLADYYTQTQNPDVLTEYVRSALKETITEQYQDSGGEVTVCVLDSPLESHLIERAQQGQLNPNTLGFTADTVEKLYVKSSKAFEEMIGRGQDPVLLTSPVLRPALYDFLVSVIPEITVLSYNDLTIDTQINKAGTISLQKIEPESTPVN</sequence>
<dbReference type="InterPro" id="IPR042196">
    <property type="entry name" value="FHIPEP_4"/>
</dbReference>
<dbReference type="GO" id="GO:0005886">
    <property type="term" value="C:plasma membrane"/>
    <property type="evidence" value="ECO:0007669"/>
    <property type="project" value="UniProtKB-SubCell"/>
</dbReference>
<evidence type="ECO:0000256" key="7">
    <source>
        <dbReference type="RuleBase" id="RU364093"/>
    </source>
</evidence>
<organism evidence="8 9">
    <name type="scientific">Fodinibius sediminis</name>
    <dbReference type="NCBI Taxonomy" id="1214077"/>
    <lineage>
        <taxon>Bacteria</taxon>
        <taxon>Pseudomonadati</taxon>
        <taxon>Balneolota</taxon>
        <taxon>Balneolia</taxon>
        <taxon>Balneolales</taxon>
        <taxon>Balneolaceae</taxon>
        <taxon>Fodinibius</taxon>
    </lineage>
</organism>
<dbReference type="PANTHER" id="PTHR30161">
    <property type="entry name" value="FLAGELLAR EXPORT PROTEIN, MEMBRANE FLHA SUBUNIT-RELATED"/>
    <property type="match status" value="1"/>
</dbReference>
<protein>
    <recommendedName>
        <fullName evidence="7">Flagellar biosynthesis protein FlhA</fullName>
    </recommendedName>
</protein>
<evidence type="ECO:0000256" key="5">
    <source>
        <dbReference type="ARBA" id="ARBA00022989"/>
    </source>
</evidence>
<dbReference type="GO" id="GO:0009306">
    <property type="term" value="P:protein secretion"/>
    <property type="evidence" value="ECO:0007669"/>
    <property type="project" value="InterPro"/>
</dbReference>
<dbReference type="InterPro" id="IPR001712">
    <property type="entry name" value="T3SS_FHIPEP"/>
</dbReference>
<accession>A0A521CHX7</accession>
<evidence type="ECO:0000256" key="4">
    <source>
        <dbReference type="ARBA" id="ARBA00022692"/>
    </source>
</evidence>
<dbReference type="NCBIfam" id="TIGR01398">
    <property type="entry name" value="FlhA"/>
    <property type="match status" value="1"/>
</dbReference>
<keyword evidence="7" id="KW-0653">Protein transport</keyword>
<proteinExistence type="inferred from homology"/>
<keyword evidence="5 7" id="KW-1133">Transmembrane helix</keyword>
<keyword evidence="8" id="KW-0969">Cilium</keyword>
<keyword evidence="7" id="KW-1006">Bacterial flagellum protein export</keyword>
<dbReference type="InterPro" id="IPR006301">
    <property type="entry name" value="FlhA"/>
</dbReference>
<dbReference type="PANTHER" id="PTHR30161:SF1">
    <property type="entry name" value="FLAGELLAR BIOSYNTHESIS PROTEIN FLHA-RELATED"/>
    <property type="match status" value="1"/>
</dbReference>
<comment type="similarity">
    <text evidence="2 7">Belongs to the FHIPEP (flagella/HR/invasion proteins export pore) family.</text>
</comment>
<dbReference type="Gene3D" id="3.40.30.60">
    <property type="entry name" value="FHIPEP family, domain 1"/>
    <property type="match status" value="1"/>
</dbReference>
<name>A0A521CHX7_9BACT</name>
<evidence type="ECO:0000256" key="6">
    <source>
        <dbReference type="ARBA" id="ARBA00023136"/>
    </source>
</evidence>
<keyword evidence="8" id="KW-0282">Flagellum</keyword>
<dbReference type="InterPro" id="IPR025505">
    <property type="entry name" value="FHIPEP_CS"/>
</dbReference>
<dbReference type="GO" id="GO:0044780">
    <property type="term" value="P:bacterial-type flagellum assembly"/>
    <property type="evidence" value="ECO:0007669"/>
    <property type="project" value="InterPro"/>
</dbReference>
<dbReference type="AlphaFoldDB" id="A0A521CHX7"/>
<feature type="transmembrane region" description="Helical" evidence="7">
    <location>
        <begin position="290"/>
        <end position="317"/>
    </location>
</feature>
<feature type="transmembrane region" description="Helical" evidence="7">
    <location>
        <begin position="20"/>
        <end position="37"/>
    </location>
</feature>
<keyword evidence="6 7" id="KW-0472">Membrane</keyword>